<evidence type="ECO:0000313" key="7">
    <source>
        <dbReference type="EMBL" id="ETW95628.1"/>
    </source>
</evidence>
<keyword evidence="2 5" id="KW-0812">Transmembrane</keyword>
<dbReference type="InterPro" id="IPR006694">
    <property type="entry name" value="Fatty_acid_hydroxylase"/>
</dbReference>
<dbReference type="PATRIC" id="fig|1429438.4.peg.5677"/>
<comment type="subcellular location">
    <subcellularLocation>
        <location evidence="1">Membrane</location>
    </subcellularLocation>
</comment>
<reference evidence="7 8" key="1">
    <citation type="journal article" date="2014" name="Nature">
        <title>An environmental bacterial taxon with a large and distinct metabolic repertoire.</title>
        <authorList>
            <person name="Wilson M.C."/>
            <person name="Mori T."/>
            <person name="Ruckert C."/>
            <person name="Uria A.R."/>
            <person name="Helf M.J."/>
            <person name="Takada K."/>
            <person name="Gernert C."/>
            <person name="Steffens U.A."/>
            <person name="Heycke N."/>
            <person name="Schmitt S."/>
            <person name="Rinke C."/>
            <person name="Helfrich E.J."/>
            <person name="Brachmann A.O."/>
            <person name="Gurgui C."/>
            <person name="Wakimoto T."/>
            <person name="Kracht M."/>
            <person name="Crusemann M."/>
            <person name="Hentschel U."/>
            <person name="Abe I."/>
            <person name="Matsunaga S."/>
            <person name="Kalinowski J."/>
            <person name="Takeyama H."/>
            <person name="Piel J."/>
        </authorList>
    </citation>
    <scope>NUCLEOTIDE SEQUENCE [LARGE SCALE GENOMIC DNA]</scope>
    <source>
        <strain evidence="8">TSY1</strain>
    </source>
</reference>
<dbReference type="EMBL" id="AZHW01000893">
    <property type="protein sequence ID" value="ETW95628.1"/>
    <property type="molecule type" value="Genomic_DNA"/>
</dbReference>
<dbReference type="AlphaFoldDB" id="W4LBZ4"/>
<comment type="caution">
    <text evidence="7">The sequence shown here is derived from an EMBL/GenBank/DDBJ whole genome shotgun (WGS) entry which is preliminary data.</text>
</comment>
<name>W4LBZ4_ENTF1</name>
<evidence type="ECO:0000256" key="2">
    <source>
        <dbReference type="ARBA" id="ARBA00022692"/>
    </source>
</evidence>
<dbReference type="HOGENOM" id="CLU_069358_0_0_7"/>
<evidence type="ECO:0000256" key="4">
    <source>
        <dbReference type="ARBA" id="ARBA00023136"/>
    </source>
</evidence>
<dbReference type="InterPro" id="IPR050307">
    <property type="entry name" value="Sterol_Desaturase_Related"/>
</dbReference>
<evidence type="ECO:0000256" key="3">
    <source>
        <dbReference type="ARBA" id="ARBA00022989"/>
    </source>
</evidence>
<feature type="transmembrane region" description="Helical" evidence="5">
    <location>
        <begin position="38"/>
        <end position="61"/>
    </location>
</feature>
<dbReference type="GO" id="GO:0008610">
    <property type="term" value="P:lipid biosynthetic process"/>
    <property type="evidence" value="ECO:0007669"/>
    <property type="project" value="InterPro"/>
</dbReference>
<sequence length="207" mass="23447">MFHTLLSGVPVFTAYEVITYWGFANGFLGYGFSSSASVGFWIWAVVLILLAPVIHSLHFYFGHRLLHTKLLYSRFHALHHHNVDIGPWSGLSMHPVEHVVYFSTVVVQWLLALHPINALYQIQLAAFLPALSHSGFEKVTMGKNFSLDGGSHFHYLHHKHFECNYGGSLVPLDHLFGTYHDGTVEADAALRERLRARRQALRETRAA</sequence>
<evidence type="ECO:0000313" key="8">
    <source>
        <dbReference type="Proteomes" id="UP000019141"/>
    </source>
</evidence>
<dbReference type="PANTHER" id="PTHR11863">
    <property type="entry name" value="STEROL DESATURASE"/>
    <property type="match status" value="1"/>
</dbReference>
<keyword evidence="3 5" id="KW-1133">Transmembrane helix</keyword>
<dbReference type="GO" id="GO:0005506">
    <property type="term" value="F:iron ion binding"/>
    <property type="evidence" value="ECO:0007669"/>
    <property type="project" value="InterPro"/>
</dbReference>
<dbReference type="GO" id="GO:0016020">
    <property type="term" value="C:membrane"/>
    <property type="evidence" value="ECO:0007669"/>
    <property type="project" value="UniProtKB-SubCell"/>
</dbReference>
<gene>
    <name evidence="7" type="ORF">ETSY1_29810</name>
</gene>
<keyword evidence="4 5" id="KW-0472">Membrane</keyword>
<dbReference type="Pfam" id="PF04116">
    <property type="entry name" value="FA_hydroxylase"/>
    <property type="match status" value="1"/>
</dbReference>
<keyword evidence="8" id="KW-1185">Reference proteome</keyword>
<feature type="transmembrane region" description="Helical" evidence="5">
    <location>
        <begin position="12"/>
        <end position="32"/>
    </location>
</feature>
<evidence type="ECO:0000259" key="6">
    <source>
        <dbReference type="Pfam" id="PF04116"/>
    </source>
</evidence>
<organism evidence="7 8">
    <name type="scientific">Entotheonella factor</name>
    <dbReference type="NCBI Taxonomy" id="1429438"/>
    <lineage>
        <taxon>Bacteria</taxon>
        <taxon>Pseudomonadati</taxon>
        <taxon>Nitrospinota/Tectimicrobiota group</taxon>
        <taxon>Candidatus Tectimicrobiota</taxon>
        <taxon>Candidatus Entotheonellia</taxon>
        <taxon>Candidatus Entotheonellales</taxon>
        <taxon>Candidatus Entotheonellaceae</taxon>
        <taxon>Candidatus Entotheonella</taxon>
    </lineage>
</organism>
<dbReference type="GO" id="GO:0016491">
    <property type="term" value="F:oxidoreductase activity"/>
    <property type="evidence" value="ECO:0007669"/>
    <property type="project" value="InterPro"/>
</dbReference>
<evidence type="ECO:0000256" key="1">
    <source>
        <dbReference type="ARBA" id="ARBA00004370"/>
    </source>
</evidence>
<proteinExistence type="predicted"/>
<accession>W4LBZ4</accession>
<dbReference type="Proteomes" id="UP000019141">
    <property type="component" value="Unassembled WGS sequence"/>
</dbReference>
<feature type="domain" description="Fatty acid hydroxylase" evidence="6">
    <location>
        <begin position="49"/>
        <end position="178"/>
    </location>
</feature>
<evidence type="ECO:0000256" key="5">
    <source>
        <dbReference type="SAM" id="Phobius"/>
    </source>
</evidence>
<protein>
    <recommendedName>
        <fullName evidence="6">Fatty acid hydroxylase domain-containing protein</fullName>
    </recommendedName>
</protein>